<comment type="pathway">
    <text evidence="2 14">Cofactor biosynthesis; FMN biosynthesis; FMN from riboflavin (ATP route): step 1/1.</text>
</comment>
<comment type="pathway">
    <text evidence="1 14">Cofactor biosynthesis; FAD biosynthesis; FAD from FMN: step 1/1.</text>
</comment>
<reference evidence="16 17" key="1">
    <citation type="submission" date="2018-08" db="EMBL/GenBank/DDBJ databases">
        <title>A genome reference for cultivated species of the human gut microbiota.</title>
        <authorList>
            <person name="Zou Y."/>
            <person name="Xue W."/>
            <person name="Luo G."/>
        </authorList>
    </citation>
    <scope>NUCLEOTIDE SEQUENCE [LARGE SCALE GENOMIC DNA]</scope>
    <source>
        <strain evidence="16 17">AM25-1</strain>
    </source>
</reference>
<dbReference type="NCBIfam" id="TIGR00125">
    <property type="entry name" value="cyt_tran_rel"/>
    <property type="match status" value="1"/>
</dbReference>
<dbReference type="NCBIfam" id="TIGR00083">
    <property type="entry name" value="ribF"/>
    <property type="match status" value="1"/>
</dbReference>
<dbReference type="Gene3D" id="3.40.50.620">
    <property type="entry name" value="HUPs"/>
    <property type="match status" value="1"/>
</dbReference>
<dbReference type="GO" id="GO:0009231">
    <property type="term" value="P:riboflavin biosynthetic process"/>
    <property type="evidence" value="ECO:0007669"/>
    <property type="project" value="InterPro"/>
</dbReference>
<dbReference type="UniPathway" id="UPA00276">
    <property type="reaction ID" value="UER00406"/>
</dbReference>
<dbReference type="InterPro" id="IPR014729">
    <property type="entry name" value="Rossmann-like_a/b/a_fold"/>
</dbReference>
<keyword evidence="9 14" id="KW-0274">FAD</keyword>
<evidence type="ECO:0000256" key="7">
    <source>
        <dbReference type="ARBA" id="ARBA00022741"/>
    </source>
</evidence>
<dbReference type="SMART" id="SM00904">
    <property type="entry name" value="Flavokinase"/>
    <property type="match status" value="1"/>
</dbReference>
<organism evidence="16 17">
    <name type="scientific">Fusobacterium mortiferum</name>
    <dbReference type="NCBI Taxonomy" id="850"/>
    <lineage>
        <taxon>Bacteria</taxon>
        <taxon>Fusobacteriati</taxon>
        <taxon>Fusobacteriota</taxon>
        <taxon>Fusobacteriia</taxon>
        <taxon>Fusobacteriales</taxon>
        <taxon>Fusobacteriaceae</taxon>
        <taxon>Fusobacterium</taxon>
    </lineage>
</organism>
<keyword evidence="6 14" id="KW-0548">Nucleotidyltransferase</keyword>
<dbReference type="PIRSF" id="PIRSF004491">
    <property type="entry name" value="FAD_Synth"/>
    <property type="match status" value="1"/>
</dbReference>
<evidence type="ECO:0000256" key="8">
    <source>
        <dbReference type="ARBA" id="ARBA00022777"/>
    </source>
</evidence>
<dbReference type="CDD" id="cd02064">
    <property type="entry name" value="FAD_synthetase_N"/>
    <property type="match status" value="1"/>
</dbReference>
<keyword evidence="11" id="KW-0511">Multifunctional enzyme</keyword>
<evidence type="ECO:0000256" key="2">
    <source>
        <dbReference type="ARBA" id="ARBA00005201"/>
    </source>
</evidence>
<keyword evidence="3 14" id="KW-0285">Flavoprotein</keyword>
<comment type="caution">
    <text evidence="16">The sequence shown here is derived from an EMBL/GenBank/DDBJ whole genome shotgun (WGS) entry which is preliminary data.</text>
</comment>
<protein>
    <recommendedName>
        <fullName evidence="14">Riboflavin biosynthesis protein</fullName>
    </recommendedName>
    <domain>
        <recommendedName>
            <fullName evidence="14">Riboflavin kinase</fullName>
            <ecNumber evidence="14">2.7.1.26</ecNumber>
        </recommendedName>
        <alternativeName>
            <fullName evidence="14">Flavokinase</fullName>
        </alternativeName>
    </domain>
    <domain>
        <recommendedName>
            <fullName evidence="14">FMN adenylyltransferase</fullName>
            <ecNumber evidence="14">2.7.7.2</ecNumber>
        </recommendedName>
        <alternativeName>
            <fullName evidence="14">FAD pyrophosphorylase</fullName>
        </alternativeName>
        <alternativeName>
            <fullName evidence="14">FAD synthase</fullName>
        </alternativeName>
    </domain>
</protein>
<evidence type="ECO:0000256" key="12">
    <source>
        <dbReference type="ARBA" id="ARBA00047880"/>
    </source>
</evidence>
<dbReference type="SUPFAM" id="SSF52374">
    <property type="entry name" value="Nucleotidylyl transferase"/>
    <property type="match status" value="1"/>
</dbReference>
<dbReference type="GO" id="GO:0006747">
    <property type="term" value="P:FAD biosynthetic process"/>
    <property type="evidence" value="ECO:0007669"/>
    <property type="project" value="UniProtKB-UniRule"/>
</dbReference>
<comment type="similarity">
    <text evidence="14">Belongs to the ribF family.</text>
</comment>
<evidence type="ECO:0000256" key="10">
    <source>
        <dbReference type="ARBA" id="ARBA00022840"/>
    </source>
</evidence>
<dbReference type="NCBIfam" id="NF004162">
    <property type="entry name" value="PRK05627.1-5"/>
    <property type="match status" value="1"/>
</dbReference>
<keyword evidence="8 14" id="KW-0418">Kinase</keyword>
<dbReference type="SUPFAM" id="SSF82114">
    <property type="entry name" value="Riboflavin kinase-like"/>
    <property type="match status" value="1"/>
</dbReference>
<dbReference type="PANTHER" id="PTHR22749:SF6">
    <property type="entry name" value="RIBOFLAVIN KINASE"/>
    <property type="match status" value="1"/>
</dbReference>
<evidence type="ECO:0000256" key="5">
    <source>
        <dbReference type="ARBA" id="ARBA00022679"/>
    </source>
</evidence>
<evidence type="ECO:0000256" key="9">
    <source>
        <dbReference type="ARBA" id="ARBA00022827"/>
    </source>
</evidence>
<keyword evidence="7 14" id="KW-0547">Nucleotide-binding</keyword>
<feature type="domain" description="Riboflavin kinase" evidence="15">
    <location>
        <begin position="182"/>
        <end position="307"/>
    </location>
</feature>
<dbReference type="GO" id="GO:0008531">
    <property type="term" value="F:riboflavin kinase activity"/>
    <property type="evidence" value="ECO:0007669"/>
    <property type="project" value="UniProtKB-UniRule"/>
</dbReference>
<dbReference type="InterPro" id="IPR023465">
    <property type="entry name" value="Riboflavin_kinase_dom_sf"/>
</dbReference>
<evidence type="ECO:0000313" key="17">
    <source>
        <dbReference type="Proteomes" id="UP000284676"/>
    </source>
</evidence>
<proteinExistence type="inferred from homology"/>
<dbReference type="InterPro" id="IPR002606">
    <property type="entry name" value="Riboflavin_kinase_bac"/>
</dbReference>
<dbReference type="GO" id="GO:0009398">
    <property type="term" value="P:FMN biosynthetic process"/>
    <property type="evidence" value="ECO:0007669"/>
    <property type="project" value="UniProtKB-UniRule"/>
</dbReference>
<dbReference type="Pfam" id="PF01687">
    <property type="entry name" value="Flavokinase"/>
    <property type="match status" value="1"/>
</dbReference>
<dbReference type="Proteomes" id="UP000284676">
    <property type="component" value="Unassembled WGS sequence"/>
</dbReference>
<dbReference type="InterPro" id="IPR004821">
    <property type="entry name" value="Cyt_trans-like"/>
</dbReference>
<evidence type="ECO:0000256" key="3">
    <source>
        <dbReference type="ARBA" id="ARBA00022630"/>
    </source>
</evidence>
<dbReference type="InterPro" id="IPR015865">
    <property type="entry name" value="Riboflavin_kinase_bac/euk"/>
</dbReference>
<dbReference type="GO" id="GO:0005524">
    <property type="term" value="F:ATP binding"/>
    <property type="evidence" value="ECO:0007669"/>
    <property type="project" value="UniProtKB-UniRule"/>
</dbReference>
<comment type="catalytic activity">
    <reaction evidence="13 14">
        <text>FMN + ATP + H(+) = FAD + diphosphate</text>
        <dbReference type="Rhea" id="RHEA:17237"/>
        <dbReference type="ChEBI" id="CHEBI:15378"/>
        <dbReference type="ChEBI" id="CHEBI:30616"/>
        <dbReference type="ChEBI" id="CHEBI:33019"/>
        <dbReference type="ChEBI" id="CHEBI:57692"/>
        <dbReference type="ChEBI" id="CHEBI:58210"/>
        <dbReference type="EC" id="2.7.7.2"/>
    </reaction>
</comment>
<dbReference type="EC" id="2.7.7.2" evidence="14"/>
<evidence type="ECO:0000256" key="1">
    <source>
        <dbReference type="ARBA" id="ARBA00004726"/>
    </source>
</evidence>
<evidence type="ECO:0000259" key="15">
    <source>
        <dbReference type="SMART" id="SM00904"/>
    </source>
</evidence>
<dbReference type="EC" id="2.7.1.26" evidence="14"/>
<dbReference type="GO" id="GO:0003919">
    <property type="term" value="F:FMN adenylyltransferase activity"/>
    <property type="evidence" value="ECO:0007669"/>
    <property type="project" value="UniProtKB-UniRule"/>
</dbReference>
<evidence type="ECO:0000256" key="13">
    <source>
        <dbReference type="ARBA" id="ARBA00049494"/>
    </source>
</evidence>
<name>A0A414Q286_FUSMR</name>
<keyword evidence="5 14" id="KW-0808">Transferase</keyword>
<evidence type="ECO:0000256" key="11">
    <source>
        <dbReference type="ARBA" id="ARBA00023268"/>
    </source>
</evidence>
<dbReference type="FunFam" id="3.40.50.620:FF:000021">
    <property type="entry name" value="Riboflavin biosynthesis protein"/>
    <property type="match status" value="1"/>
</dbReference>
<keyword evidence="10 14" id="KW-0067">ATP-binding</keyword>
<evidence type="ECO:0000313" key="16">
    <source>
        <dbReference type="EMBL" id="RHF74908.1"/>
    </source>
</evidence>
<dbReference type="RefSeq" id="WP_118233858.1">
    <property type="nucleotide sequence ID" value="NZ_QRHL01000001.1"/>
</dbReference>
<evidence type="ECO:0000256" key="14">
    <source>
        <dbReference type="PIRNR" id="PIRNR004491"/>
    </source>
</evidence>
<dbReference type="PANTHER" id="PTHR22749">
    <property type="entry name" value="RIBOFLAVIN KINASE/FMN ADENYLYLTRANSFERASE"/>
    <property type="match status" value="1"/>
</dbReference>
<gene>
    <name evidence="16" type="ORF">DW663_00525</name>
</gene>
<dbReference type="EMBL" id="QRHL01000001">
    <property type="protein sequence ID" value="RHF74908.1"/>
    <property type="molecule type" value="Genomic_DNA"/>
</dbReference>
<keyword evidence="4 14" id="KW-0288">FMN</keyword>
<evidence type="ECO:0000256" key="4">
    <source>
        <dbReference type="ARBA" id="ARBA00022643"/>
    </source>
</evidence>
<dbReference type="InterPro" id="IPR023468">
    <property type="entry name" value="Riboflavin_kinase"/>
</dbReference>
<dbReference type="Gene3D" id="2.40.30.30">
    <property type="entry name" value="Riboflavin kinase-like"/>
    <property type="match status" value="1"/>
</dbReference>
<sequence>MRVIENIFELEENLQDSYVAIGTFDGVHYGHQKLIRNAVEKAKKNGGKSVVFTFSSHPMELIDISRAPRVINTIEEKLYLLENMGVDCVILQSFTKEFANLTADEFADILKEKVGSKEIFVGFNFSFGEGGKSKTKDLIRLGEERGILVHEIPAVYVDGDLISSTFLRNRILHADIAEINRYLGHRFLIMGEVVHGKKIARELGFPTANIKISTRLYPKNGIYGARVKIEGEDFYRDGVVNIGVNPTLKPGEKSVEVNILDFDEFIYGKIVAVELEQYLREEKKFSSIDELKRVIGNDVKTWTKVVKERRNGYSTKDR</sequence>
<dbReference type="AlphaFoldDB" id="A0A414Q286"/>
<dbReference type="UniPathway" id="UPA00277">
    <property type="reaction ID" value="UER00407"/>
</dbReference>
<accession>A0A414Q286</accession>
<evidence type="ECO:0000256" key="6">
    <source>
        <dbReference type="ARBA" id="ARBA00022695"/>
    </source>
</evidence>
<dbReference type="InterPro" id="IPR015864">
    <property type="entry name" value="FAD_synthase"/>
</dbReference>
<comment type="catalytic activity">
    <reaction evidence="12 14">
        <text>riboflavin + ATP = FMN + ADP + H(+)</text>
        <dbReference type="Rhea" id="RHEA:14357"/>
        <dbReference type="ChEBI" id="CHEBI:15378"/>
        <dbReference type="ChEBI" id="CHEBI:30616"/>
        <dbReference type="ChEBI" id="CHEBI:57986"/>
        <dbReference type="ChEBI" id="CHEBI:58210"/>
        <dbReference type="ChEBI" id="CHEBI:456216"/>
        <dbReference type="EC" id="2.7.1.26"/>
    </reaction>
</comment>
<dbReference type="Pfam" id="PF06574">
    <property type="entry name" value="FAD_syn"/>
    <property type="match status" value="1"/>
</dbReference>